<accession>A0A6J4M110</accession>
<reference evidence="1" key="1">
    <citation type="submission" date="2020-02" db="EMBL/GenBank/DDBJ databases">
        <authorList>
            <person name="Meier V. D."/>
        </authorList>
    </citation>
    <scope>NUCLEOTIDE SEQUENCE</scope>
    <source>
        <strain evidence="1">AVDCRST_MAG94</strain>
    </source>
</reference>
<dbReference type="AlphaFoldDB" id="A0A6J4M110"/>
<proteinExistence type="predicted"/>
<sequence length="38" mass="4452">MSNKRLGTAIGQYFKRWLAALVQQQAWQRQTSTVRLIC</sequence>
<dbReference type="EMBL" id="CADCTY010000902">
    <property type="protein sequence ID" value="CAA9346852.1"/>
    <property type="molecule type" value="Genomic_DNA"/>
</dbReference>
<evidence type="ECO:0000313" key="1">
    <source>
        <dbReference type="EMBL" id="CAA9346852.1"/>
    </source>
</evidence>
<organism evidence="1">
    <name type="scientific">uncultured Leptolyngbya sp</name>
    <dbReference type="NCBI Taxonomy" id="332963"/>
    <lineage>
        <taxon>Bacteria</taxon>
        <taxon>Bacillati</taxon>
        <taxon>Cyanobacteriota</taxon>
        <taxon>Cyanophyceae</taxon>
        <taxon>Leptolyngbyales</taxon>
        <taxon>Leptolyngbyaceae</taxon>
        <taxon>Leptolyngbya group</taxon>
        <taxon>Leptolyngbya</taxon>
        <taxon>environmental samples</taxon>
    </lineage>
</organism>
<gene>
    <name evidence="1" type="ORF">AVDCRST_MAG94-2576</name>
</gene>
<protein>
    <submittedName>
        <fullName evidence="1">Uncharacterized protein</fullName>
    </submittedName>
</protein>
<name>A0A6J4M110_9CYAN</name>